<dbReference type="Proteomes" id="UP000263900">
    <property type="component" value="Chromosome"/>
</dbReference>
<evidence type="ECO:0000259" key="2">
    <source>
        <dbReference type="Pfam" id="PF10633"/>
    </source>
</evidence>
<keyword evidence="4" id="KW-1185">Reference proteome</keyword>
<reference evidence="3 4" key="1">
    <citation type="submission" date="2018-09" db="EMBL/GenBank/DDBJ databases">
        <title>Genome sequencing of strain 6GH32-13.</title>
        <authorList>
            <person name="Weon H.-Y."/>
            <person name="Heo J."/>
            <person name="Kwon S.-W."/>
        </authorList>
    </citation>
    <scope>NUCLEOTIDE SEQUENCE [LARGE SCALE GENOMIC DNA]</scope>
    <source>
        <strain evidence="3 4">5GH32-13</strain>
    </source>
</reference>
<dbReference type="PANTHER" id="PTHR39198:SF1">
    <property type="entry name" value="ALPHA-GALACTOSIDASE NEW3 DOMAIN-CONTAINING PROTEIN"/>
    <property type="match status" value="1"/>
</dbReference>
<sequence>MLALHSKPKRMQGRHIGSLLVPAILFSLSSFIPPSRGKTSQSNPSTFTARLINLEATAKETFRFNASLHNSTPRAIIYTFRADMPAGWNLAFRVDGMQVTSFKADSNRTQDITIELTPTPDAKPGTYPIPVTATGESDTLSLKLEAVVKGSYGMELTTPTGLLSGEITEGKRESIHLTLRNTGTLPLEGLELAAQAPAKWDALFEPAKVERLEPGKSIDVVANLKVPEKTIAGDYVTTFSARNNNTNATALFRTTVTTSWLAGWMGVLVILAAVAVIYTLIRKYGRR</sequence>
<dbReference type="EMBL" id="CP032157">
    <property type="protein sequence ID" value="AXY76172.1"/>
    <property type="molecule type" value="Genomic_DNA"/>
</dbReference>
<dbReference type="AlphaFoldDB" id="A0A3B7MNV0"/>
<accession>A0A3B7MNV0</accession>
<gene>
    <name evidence="3" type="ORF">D3H65_20225</name>
</gene>
<dbReference type="Gene3D" id="2.60.40.10">
    <property type="entry name" value="Immunoglobulins"/>
    <property type="match status" value="1"/>
</dbReference>
<dbReference type="Pfam" id="PF10633">
    <property type="entry name" value="NPCBM_assoc"/>
    <property type="match status" value="1"/>
</dbReference>
<keyword evidence="1" id="KW-1133">Transmembrane helix</keyword>
<dbReference type="KEGG" id="pseg:D3H65_20225"/>
<feature type="domain" description="Alpha-galactosidase NEW3" evidence="2">
    <location>
        <begin position="168"/>
        <end position="242"/>
    </location>
</feature>
<keyword evidence="1" id="KW-0812">Transmembrane</keyword>
<dbReference type="InterPro" id="IPR018905">
    <property type="entry name" value="A-galactase_NEW3"/>
</dbReference>
<name>A0A3B7MNV0_9BACT</name>
<keyword evidence="1" id="KW-0472">Membrane</keyword>
<evidence type="ECO:0000313" key="4">
    <source>
        <dbReference type="Proteomes" id="UP000263900"/>
    </source>
</evidence>
<evidence type="ECO:0000313" key="3">
    <source>
        <dbReference type="EMBL" id="AXY76172.1"/>
    </source>
</evidence>
<proteinExistence type="predicted"/>
<feature type="transmembrane region" description="Helical" evidence="1">
    <location>
        <begin position="260"/>
        <end position="281"/>
    </location>
</feature>
<evidence type="ECO:0000256" key="1">
    <source>
        <dbReference type="SAM" id="Phobius"/>
    </source>
</evidence>
<dbReference type="InterPro" id="IPR013783">
    <property type="entry name" value="Ig-like_fold"/>
</dbReference>
<dbReference type="PANTHER" id="PTHR39198">
    <property type="entry name" value="HYPOTHETICAL MEMBRANE PROTEIN, CONSERVED"/>
    <property type="match status" value="1"/>
</dbReference>
<dbReference type="OrthoDB" id="8631677at2"/>
<protein>
    <recommendedName>
        <fullName evidence="2">Alpha-galactosidase NEW3 domain-containing protein</fullName>
    </recommendedName>
</protein>
<organism evidence="3 4">
    <name type="scientific">Paraflavitalea soli</name>
    <dbReference type="NCBI Taxonomy" id="2315862"/>
    <lineage>
        <taxon>Bacteria</taxon>
        <taxon>Pseudomonadati</taxon>
        <taxon>Bacteroidota</taxon>
        <taxon>Chitinophagia</taxon>
        <taxon>Chitinophagales</taxon>
        <taxon>Chitinophagaceae</taxon>
        <taxon>Paraflavitalea</taxon>
    </lineage>
</organism>